<reference evidence="1 2" key="1">
    <citation type="submission" date="2020-08" db="EMBL/GenBank/DDBJ databases">
        <title>Sequencing the genomes of 1000 actinobacteria strains.</title>
        <authorList>
            <person name="Klenk H.-P."/>
        </authorList>
    </citation>
    <scope>NUCLEOTIDE SEQUENCE [LARGE SCALE GENOMIC DNA]</scope>
    <source>
        <strain evidence="1 2">DSM 43768</strain>
    </source>
</reference>
<organism evidence="1 2">
    <name type="scientific">Nonomuraea rubra</name>
    <dbReference type="NCBI Taxonomy" id="46180"/>
    <lineage>
        <taxon>Bacteria</taxon>
        <taxon>Bacillati</taxon>
        <taxon>Actinomycetota</taxon>
        <taxon>Actinomycetes</taxon>
        <taxon>Streptosporangiales</taxon>
        <taxon>Streptosporangiaceae</taxon>
        <taxon>Nonomuraea</taxon>
    </lineage>
</organism>
<dbReference type="EMBL" id="JACHMI010000001">
    <property type="protein sequence ID" value="MBB6556230.1"/>
    <property type="molecule type" value="Genomic_DNA"/>
</dbReference>
<name>A0A7X0U677_9ACTN</name>
<keyword evidence="2" id="KW-1185">Reference proteome</keyword>
<accession>A0A7X0U677</accession>
<gene>
    <name evidence="1" type="ORF">HD593_011025</name>
</gene>
<proteinExistence type="predicted"/>
<dbReference type="RefSeq" id="WP_185110704.1">
    <property type="nucleotide sequence ID" value="NZ_BAAAXY010000153.1"/>
</dbReference>
<dbReference type="AlphaFoldDB" id="A0A7X0U677"/>
<sequence length="208" mass="23059">MSKVTREQAHRAFAMHIRNLALIRFTPPSEGAGPAHYRDGDSYVFKLSPSEADMAARGAVTALEELGIIPRQNPTHADLAKRAMRVLGEAGHHEADDEVEFGWRRHLPIASGSHLLITCEPNAFWRSMPGQAVRTSIAQHLGRYAATLTEDGLGVVAWGRTDQHEVLIVAADQDAADRQAPDIIDYLLVRNPPVKAREEEQQEEVKFL</sequence>
<evidence type="ECO:0000313" key="1">
    <source>
        <dbReference type="EMBL" id="MBB6556230.1"/>
    </source>
</evidence>
<dbReference type="Proteomes" id="UP000565579">
    <property type="component" value="Unassembled WGS sequence"/>
</dbReference>
<comment type="caution">
    <text evidence="1">The sequence shown here is derived from an EMBL/GenBank/DDBJ whole genome shotgun (WGS) entry which is preliminary data.</text>
</comment>
<evidence type="ECO:0000313" key="2">
    <source>
        <dbReference type="Proteomes" id="UP000565579"/>
    </source>
</evidence>
<protein>
    <submittedName>
        <fullName evidence="1">Uncharacterized protein</fullName>
    </submittedName>
</protein>